<feature type="region of interest" description="Disordered" evidence="4">
    <location>
        <begin position="463"/>
        <end position="482"/>
    </location>
</feature>
<proteinExistence type="predicted"/>
<accession>A0A091VPK5</accession>
<dbReference type="PROSITE" id="PS50096">
    <property type="entry name" value="IQ"/>
    <property type="match status" value="1"/>
</dbReference>
<keyword evidence="1" id="KW-0433">Leucine-rich repeat</keyword>
<dbReference type="PhylomeDB" id="A0A091VPK5"/>
<dbReference type="InterPro" id="IPR032675">
    <property type="entry name" value="LRR_dom_sf"/>
</dbReference>
<feature type="region of interest" description="Disordered" evidence="4">
    <location>
        <begin position="381"/>
        <end position="400"/>
    </location>
</feature>
<feature type="non-terminal residue" evidence="5">
    <location>
        <position position="976"/>
    </location>
</feature>
<dbReference type="Pfam" id="PF12799">
    <property type="entry name" value="LRR_4"/>
    <property type="match status" value="1"/>
</dbReference>
<keyword evidence="2" id="KW-0677">Repeat</keyword>
<keyword evidence="3" id="KW-0175">Coiled coil</keyword>
<dbReference type="PANTHER" id="PTHR46652:SF7">
    <property type="entry name" value="LEUCINE-RICH REPEAT AND IQ DOMAIN-CONTAINING PROTEIN 1"/>
    <property type="match status" value="1"/>
</dbReference>
<evidence type="ECO:0000256" key="2">
    <source>
        <dbReference type="ARBA" id="ARBA00022737"/>
    </source>
</evidence>
<dbReference type="InterPro" id="IPR025875">
    <property type="entry name" value="Leu-rich_rpt_4"/>
</dbReference>
<keyword evidence="6" id="KW-1185">Reference proteome</keyword>
<feature type="coiled-coil region" evidence="3">
    <location>
        <begin position="12"/>
        <end position="99"/>
    </location>
</feature>
<gene>
    <name evidence="5" type="ORF">N306_01181</name>
</gene>
<evidence type="ECO:0000256" key="1">
    <source>
        <dbReference type="ARBA" id="ARBA00022614"/>
    </source>
</evidence>
<dbReference type="PANTHER" id="PTHR46652">
    <property type="entry name" value="LEUCINE-RICH REPEAT AND IQ DOMAIN-CONTAINING PROTEIN 1-RELATED"/>
    <property type="match status" value="1"/>
</dbReference>
<dbReference type="InterPro" id="IPR050836">
    <property type="entry name" value="SDS22/Internalin_LRR"/>
</dbReference>
<dbReference type="PROSITE" id="PS51450">
    <property type="entry name" value="LRR"/>
    <property type="match status" value="4"/>
</dbReference>
<dbReference type="Proteomes" id="UP000053605">
    <property type="component" value="Unassembled WGS sequence"/>
</dbReference>
<dbReference type="AlphaFoldDB" id="A0A091VPK5"/>
<feature type="compositionally biased region" description="Basic and acidic residues" evidence="4">
    <location>
        <begin position="255"/>
        <end position="270"/>
    </location>
</feature>
<reference evidence="5 6" key="1">
    <citation type="submission" date="2014-04" db="EMBL/GenBank/DDBJ databases">
        <title>Genome evolution of avian class.</title>
        <authorList>
            <person name="Zhang G."/>
            <person name="Li C."/>
        </authorList>
    </citation>
    <scope>NUCLEOTIDE SEQUENCE [LARGE SCALE GENOMIC DNA]</scope>
    <source>
        <strain evidence="5">BGI_N306</strain>
    </source>
</reference>
<feature type="non-terminal residue" evidence="5">
    <location>
        <position position="1"/>
    </location>
</feature>
<dbReference type="STRING" id="30419.A0A091VPK5"/>
<evidence type="ECO:0000313" key="6">
    <source>
        <dbReference type="Proteomes" id="UP000053605"/>
    </source>
</evidence>
<evidence type="ECO:0000256" key="3">
    <source>
        <dbReference type="SAM" id="Coils"/>
    </source>
</evidence>
<protein>
    <submittedName>
        <fullName evidence="5">Leucine-rich repeat and IQ domain-containing protein 1</fullName>
    </submittedName>
</protein>
<dbReference type="SUPFAM" id="SSF52058">
    <property type="entry name" value="L domain-like"/>
    <property type="match status" value="1"/>
</dbReference>
<organism evidence="5 6">
    <name type="scientific">Opisthocomus hoazin</name>
    <name type="common">Hoatzin</name>
    <name type="synonym">Phasianus hoazin</name>
    <dbReference type="NCBI Taxonomy" id="30419"/>
    <lineage>
        <taxon>Eukaryota</taxon>
        <taxon>Metazoa</taxon>
        <taxon>Chordata</taxon>
        <taxon>Craniata</taxon>
        <taxon>Vertebrata</taxon>
        <taxon>Euteleostomi</taxon>
        <taxon>Archelosauria</taxon>
        <taxon>Archosauria</taxon>
        <taxon>Dinosauria</taxon>
        <taxon>Saurischia</taxon>
        <taxon>Theropoda</taxon>
        <taxon>Coelurosauria</taxon>
        <taxon>Aves</taxon>
        <taxon>Neognathae</taxon>
        <taxon>Neoaves</taxon>
        <taxon>Opisthocomiformes</taxon>
        <taxon>Opisthocomidae</taxon>
        <taxon>Opisthocomus</taxon>
    </lineage>
</organism>
<feature type="compositionally biased region" description="Basic residues" evidence="4">
    <location>
        <begin position="467"/>
        <end position="477"/>
    </location>
</feature>
<feature type="region of interest" description="Disordered" evidence="4">
    <location>
        <begin position="176"/>
        <end position="204"/>
    </location>
</feature>
<sequence>EMSINLTHREVEEKCRQEFEQWEKRQKELEYEKRKKWKAEREAQEKQIEEKHARRVQRLEEFEAERMKLLHKKHQTAVEDELQKEKKAWRDKMLQHEESIMKLQFQMEEEKKALEEPKAKERQHLAEEQNTAAVKIQARFISFLVRKKYAPILKEWKAEIKKKQKILEEIEREMKEKEEKVKKRMEENRQKKEGKKRQEELERQEYLEQVKRREEYEKKKESLRLEREKQLQIRREEQRKLGEKRAKSVMSESGENNKENIEKDKQIENTKVIREQKKELNKQVEEQKHKQTEMMDETNNWMIPAERNLTPTPNMLGSEKECSSQVNNENTSVNSVTHVEENYSQTRDLNKASSSHTSKDESVTFGANDMVEDKANNICSSPPNVQPNASNREVKDQFSQSETMKKTVFLMEDADEKVRETWDRIQDVAECSSRLILPGDIEKKRINWMNTCKSWSKIHEENQRKQATIKKRPRKSSVSKMPPLSTQKIIHSGPWSTLQQVTTLTLEDLPACSLSTLSECSNLQVLTLRRCGLVALEGLSSCKDLKYINVEENNIHVIDCENLENLCILILKKNHLSSVSGLDGCINLQNLELSYNRITRIGKKINEKVFQFKLFQYLCCLYSELYFTWIQGQPAAKPKNEETDLEQTYVLKHTRHLFVVWLSYCHIFHLPGGLESLKNLQQLIVDHNKLISTKGLCEAPTLIHLDCSFNHLTRVEGIENCGLLQILKLQGNNLQELPRLENHVLLRELYLDDNSISAMRMLSLYWLPRLQILLLSQNRLTELVPLNAFVSLEKLDIRNNCLSDLKGVIMCLSGCHKLRELSLSGNPLLQKSNLRSSLCKVLPSLQFLGGEILNCHTLPTTERIKGSESRTFLELCQVQIEENVLLDKKAAELGIASSMDSAQGQCWYFNQLMKLSIKHRYAHEYGELNITDRDGPEAWRNHLKQTSTGCLQENNLFIMGATENKQILLDPSERWI</sequence>
<dbReference type="InterPro" id="IPR001611">
    <property type="entry name" value="Leu-rich_rpt"/>
</dbReference>
<evidence type="ECO:0000313" key="5">
    <source>
        <dbReference type="EMBL" id="KFR04383.1"/>
    </source>
</evidence>
<evidence type="ECO:0000256" key="4">
    <source>
        <dbReference type="SAM" id="MobiDB-lite"/>
    </source>
</evidence>
<feature type="region of interest" description="Disordered" evidence="4">
    <location>
        <begin position="233"/>
        <end position="270"/>
    </location>
</feature>
<feature type="compositionally biased region" description="Basic and acidic residues" evidence="4">
    <location>
        <begin position="233"/>
        <end position="246"/>
    </location>
</feature>
<dbReference type="Gene3D" id="3.80.10.10">
    <property type="entry name" value="Ribonuclease Inhibitor"/>
    <property type="match status" value="3"/>
</dbReference>
<name>A0A091VPK5_OPIHO</name>
<dbReference type="EMBL" id="KK734130">
    <property type="protein sequence ID" value="KFR04383.1"/>
    <property type="molecule type" value="Genomic_DNA"/>
</dbReference>